<protein>
    <submittedName>
        <fullName evidence="1">Uncharacterized protein</fullName>
    </submittedName>
</protein>
<organism evidence="1">
    <name type="scientific">Rhizophora mucronata</name>
    <name type="common">Asiatic mangrove</name>
    <dbReference type="NCBI Taxonomy" id="61149"/>
    <lineage>
        <taxon>Eukaryota</taxon>
        <taxon>Viridiplantae</taxon>
        <taxon>Streptophyta</taxon>
        <taxon>Embryophyta</taxon>
        <taxon>Tracheophyta</taxon>
        <taxon>Spermatophyta</taxon>
        <taxon>Magnoliopsida</taxon>
        <taxon>eudicotyledons</taxon>
        <taxon>Gunneridae</taxon>
        <taxon>Pentapetalae</taxon>
        <taxon>rosids</taxon>
        <taxon>fabids</taxon>
        <taxon>Malpighiales</taxon>
        <taxon>Rhizophoraceae</taxon>
        <taxon>Rhizophora</taxon>
    </lineage>
</organism>
<dbReference type="AlphaFoldDB" id="A0A2P2PCC2"/>
<accession>A0A2P2PCC2</accession>
<evidence type="ECO:0000313" key="1">
    <source>
        <dbReference type="EMBL" id="MBX52375.1"/>
    </source>
</evidence>
<reference evidence="1" key="1">
    <citation type="submission" date="2018-02" db="EMBL/GenBank/DDBJ databases">
        <title>Rhizophora mucronata_Transcriptome.</title>
        <authorList>
            <person name="Meera S.P."/>
            <person name="Sreeshan A."/>
            <person name="Augustine A."/>
        </authorList>
    </citation>
    <scope>NUCLEOTIDE SEQUENCE</scope>
    <source>
        <tissue evidence="1">Leaf</tissue>
    </source>
</reference>
<name>A0A2P2PCC2_RHIMU</name>
<proteinExistence type="predicted"/>
<sequence length="46" mass="5583">MLQKNANPSMMLFLLFFIYRSPQKNREKKIRDLVYFFLALFGCVYS</sequence>
<dbReference type="EMBL" id="GGEC01071891">
    <property type="protein sequence ID" value="MBX52375.1"/>
    <property type="molecule type" value="Transcribed_RNA"/>
</dbReference>